<dbReference type="OrthoDB" id="241933at2759"/>
<dbReference type="EMBL" id="AUPL01006807">
    <property type="protein sequence ID" value="ESL05540.1"/>
    <property type="molecule type" value="Genomic_DNA"/>
</dbReference>
<keyword evidence="2" id="KW-1133">Transmembrane helix</keyword>
<organism evidence="3 4">
    <name type="scientific">Trypanosoma rangeli SC58</name>
    <dbReference type="NCBI Taxonomy" id="429131"/>
    <lineage>
        <taxon>Eukaryota</taxon>
        <taxon>Discoba</taxon>
        <taxon>Euglenozoa</taxon>
        <taxon>Kinetoplastea</taxon>
        <taxon>Metakinetoplastina</taxon>
        <taxon>Trypanosomatida</taxon>
        <taxon>Trypanosomatidae</taxon>
        <taxon>Trypanosoma</taxon>
        <taxon>Herpetosoma</taxon>
    </lineage>
</organism>
<evidence type="ECO:0008006" key="5">
    <source>
        <dbReference type="Google" id="ProtNLM"/>
    </source>
</evidence>
<evidence type="ECO:0000256" key="1">
    <source>
        <dbReference type="SAM" id="MobiDB-lite"/>
    </source>
</evidence>
<evidence type="ECO:0000256" key="2">
    <source>
        <dbReference type="SAM" id="Phobius"/>
    </source>
</evidence>
<comment type="caution">
    <text evidence="3">The sequence shown here is derived from an EMBL/GenBank/DDBJ whole genome shotgun (WGS) entry which is preliminary data.</text>
</comment>
<feature type="compositionally biased region" description="Polar residues" evidence="1">
    <location>
        <begin position="237"/>
        <end position="258"/>
    </location>
</feature>
<keyword evidence="2" id="KW-0472">Membrane</keyword>
<feature type="transmembrane region" description="Helical" evidence="2">
    <location>
        <begin position="12"/>
        <end position="31"/>
    </location>
</feature>
<accession>A0A061IU31</accession>
<name>A0A061IU31_TRYRA</name>
<feature type="region of interest" description="Disordered" evidence="1">
    <location>
        <begin position="237"/>
        <end position="280"/>
    </location>
</feature>
<evidence type="ECO:0000313" key="4">
    <source>
        <dbReference type="Proteomes" id="UP000031737"/>
    </source>
</evidence>
<dbReference type="AlphaFoldDB" id="A0A061IU31"/>
<gene>
    <name evidence="3" type="ORF">TRSC58_06807</name>
</gene>
<protein>
    <recommendedName>
        <fullName evidence="5">AGP2beta-2</fullName>
    </recommendedName>
</protein>
<proteinExistence type="predicted"/>
<reference evidence="3 4" key="1">
    <citation type="submission" date="2013-07" db="EMBL/GenBank/DDBJ databases">
        <authorList>
            <person name="Stoco P.H."/>
            <person name="Wagner G."/>
            <person name="Gerber A."/>
            <person name="Zaha A."/>
            <person name="Thompson C."/>
            <person name="Bartholomeu D.C."/>
            <person name="Luckemeyer D.D."/>
            <person name="Bahia D."/>
            <person name="Loreto E."/>
            <person name="Prestes E.B."/>
            <person name="Lima F.M."/>
            <person name="Rodrigues-Luiz G."/>
            <person name="Vallejo G.A."/>
            <person name="Filho J.F."/>
            <person name="Monteiro K.M."/>
            <person name="Tyler K.M."/>
            <person name="de Almeida L.G."/>
            <person name="Ortiz M.F."/>
            <person name="Siervo M.A."/>
            <person name="de Moraes M.H."/>
            <person name="Cunha O.L."/>
            <person name="Mendonca-Neto R."/>
            <person name="Silva R."/>
            <person name="Teixeira S.M."/>
            <person name="Murta S.M."/>
            <person name="Sincero T.C."/>
            <person name="Mendes T.A."/>
            <person name="Urmenyi T.P."/>
            <person name="Silva V.G."/>
            <person name="da Rocha W.D."/>
            <person name="Andersson B."/>
            <person name="Romanha A.J."/>
            <person name="Steindel M."/>
            <person name="de Vasconcelos A.T."/>
            <person name="Grisard E.C."/>
        </authorList>
    </citation>
    <scope>NUCLEOTIDE SEQUENCE [LARGE SCALE GENOMIC DNA]</scope>
    <source>
        <strain evidence="3 4">SC58</strain>
    </source>
</reference>
<evidence type="ECO:0000313" key="3">
    <source>
        <dbReference type="EMBL" id="ESL05540.1"/>
    </source>
</evidence>
<feature type="region of interest" description="Disordered" evidence="1">
    <location>
        <begin position="197"/>
        <end position="219"/>
    </location>
</feature>
<dbReference type="VEuPathDB" id="TriTrypDB:TRSC58_06807"/>
<feature type="compositionally biased region" description="Basic and acidic residues" evidence="1">
    <location>
        <begin position="197"/>
        <end position="207"/>
    </location>
</feature>
<sequence length="716" mass="79354">MQRKVTRDVRIVFFLSIDMVAGCVAGNTYVLHVKRGDKIHTASPPLTADERGKLQVNLFRTFTSTLQRQNDHRYKKKELKFRVEEVRSKTVTTFSYDLSKNVVEESFPERKVVIRERNGAVELYLRLRGTAECLHNQQQSVQAGSTASFTSYMRGTSSASSLAPWEPPKVYGATPTSSIAVDDYVSVIDSLTEAASEKRAEELHSEAQETDAGDKINAGSLDKDFASPKSVFQTLMTSPQRSTEGTLNEINNRNSQGPGFTRGPTAVDLTEKKTSPPPKVPSRRIMVDLKADPVHGVIKQICAALRRSEDADEESQKVRHAPKEAQLTLNFYLQQTGETRERFVIVFLAHVLLEVCEETRHIGSWLNLLTHVIYGSLLHASHPCNLCDVESMALRVSELRGLDANTFMARAKTIVRQLAECSNASAGIELFWLAGLDYCAKTLVLLSVHHVQRVIDNFSTLSQGFEGGRMCMEDRLISATEILCSHFHLLLCNLLSQANGHAVSDIRAAPPLYRIVLAEIMSKLFSGLVTVIIEYMCKLEHLNAGDTFHVPLKILKLIISWAKGHFLLSVVSPVLVSLVVYCDSVLFPQELLRNRDYRLYVDSFFPLFAANSSVASHRSPWSFLSALSSTINGSVVVSVLAVLTEFTAGGCRRTPEAERSLWTLVEVLDGDRDAAEQVLSAEELFPATAFNGTRYSLSDPGIILPLLAHAVKAPSK</sequence>
<keyword evidence="4" id="KW-1185">Reference proteome</keyword>
<keyword evidence="2" id="KW-0812">Transmembrane</keyword>
<dbReference type="Proteomes" id="UP000031737">
    <property type="component" value="Unassembled WGS sequence"/>
</dbReference>